<evidence type="ECO:0000259" key="4">
    <source>
        <dbReference type="PROSITE" id="PS50949"/>
    </source>
</evidence>
<keyword evidence="1" id="KW-0805">Transcription regulation</keyword>
<evidence type="ECO:0000256" key="2">
    <source>
        <dbReference type="ARBA" id="ARBA00023125"/>
    </source>
</evidence>
<dbReference type="PRINTS" id="PR00035">
    <property type="entry name" value="HTHGNTR"/>
</dbReference>
<feature type="domain" description="HTH gntR-type" evidence="4">
    <location>
        <begin position="9"/>
        <end position="77"/>
    </location>
</feature>
<dbReference type="EMBL" id="JACOOS010000006">
    <property type="protein sequence ID" value="MBC5677337.1"/>
    <property type="molecule type" value="Genomic_DNA"/>
</dbReference>
<dbReference type="SUPFAM" id="SSF46785">
    <property type="entry name" value="Winged helix' DNA-binding domain"/>
    <property type="match status" value="1"/>
</dbReference>
<keyword evidence="2" id="KW-0238">DNA-binding</keyword>
<name>A0ABR7FQ50_9FIRM</name>
<reference evidence="5 6" key="1">
    <citation type="submission" date="2020-08" db="EMBL/GenBank/DDBJ databases">
        <title>Genome public.</title>
        <authorList>
            <person name="Liu C."/>
            <person name="Sun Q."/>
        </authorList>
    </citation>
    <scope>NUCLEOTIDE SEQUENCE [LARGE SCALE GENOMIC DNA]</scope>
    <source>
        <strain evidence="5 6">NSJ-7</strain>
    </source>
</reference>
<dbReference type="Gene3D" id="1.10.10.10">
    <property type="entry name" value="Winged helix-like DNA-binding domain superfamily/Winged helix DNA-binding domain"/>
    <property type="match status" value="1"/>
</dbReference>
<dbReference type="RefSeq" id="WP_024729343.1">
    <property type="nucleotide sequence ID" value="NZ_JACOOS010000006.1"/>
</dbReference>
<dbReference type="PROSITE" id="PS50949">
    <property type="entry name" value="HTH_GNTR"/>
    <property type="match status" value="1"/>
</dbReference>
<dbReference type="InterPro" id="IPR036388">
    <property type="entry name" value="WH-like_DNA-bd_sf"/>
</dbReference>
<evidence type="ECO:0000313" key="5">
    <source>
        <dbReference type="EMBL" id="MBC5677337.1"/>
    </source>
</evidence>
<proteinExistence type="predicted"/>
<accession>A0ABR7FQ50</accession>
<dbReference type="Gene3D" id="1.20.120.530">
    <property type="entry name" value="GntR ligand-binding domain-like"/>
    <property type="match status" value="1"/>
</dbReference>
<dbReference type="PANTHER" id="PTHR43537">
    <property type="entry name" value="TRANSCRIPTIONAL REGULATOR, GNTR FAMILY"/>
    <property type="match status" value="1"/>
</dbReference>
<keyword evidence="3" id="KW-0804">Transcription</keyword>
<protein>
    <submittedName>
        <fullName evidence="5">FadR family transcriptional regulator</fullName>
    </submittedName>
</protein>
<gene>
    <name evidence="5" type="ORF">H8S22_06850</name>
</gene>
<dbReference type="PANTHER" id="PTHR43537:SF5">
    <property type="entry name" value="UXU OPERON TRANSCRIPTIONAL REGULATOR"/>
    <property type="match status" value="1"/>
</dbReference>
<dbReference type="SMART" id="SM00345">
    <property type="entry name" value="HTH_GNTR"/>
    <property type="match status" value="1"/>
</dbReference>
<dbReference type="InterPro" id="IPR008920">
    <property type="entry name" value="TF_FadR/GntR_C"/>
</dbReference>
<sequence>MEVEPVKKITLTEQIMQEIASQITSGQLKPGEKLPNERALGEMFNVTRSRIREALRALSLIGLITIKPGDGSFVNEEGIKIPDETLLWIYHQEIHNHDEIYAARKLIETEVYLTCFDHRTPDIISRITSYGDVLFDADINEISSDTFYTLISDIDLYVGSACGNNIYNKLMQTMVLLRKESAMKILALSTSRASAIYYRKKIIDCFHQDDREKLKKALDDFFKYSIQSITIDNSASIEQ</sequence>
<dbReference type="CDD" id="cd07377">
    <property type="entry name" value="WHTH_GntR"/>
    <property type="match status" value="1"/>
</dbReference>
<dbReference type="InterPro" id="IPR036390">
    <property type="entry name" value="WH_DNA-bd_sf"/>
</dbReference>
<evidence type="ECO:0000256" key="3">
    <source>
        <dbReference type="ARBA" id="ARBA00023163"/>
    </source>
</evidence>
<keyword evidence="6" id="KW-1185">Reference proteome</keyword>
<organism evidence="5 6">
    <name type="scientific">Anaerostipes hominis</name>
    <name type="common">ex Liu et al. 2021</name>
    <dbReference type="NCBI Taxonomy" id="2763018"/>
    <lineage>
        <taxon>Bacteria</taxon>
        <taxon>Bacillati</taxon>
        <taxon>Bacillota</taxon>
        <taxon>Clostridia</taxon>
        <taxon>Lachnospirales</taxon>
        <taxon>Lachnospiraceae</taxon>
        <taxon>Anaerostipes</taxon>
    </lineage>
</organism>
<dbReference type="Proteomes" id="UP000635828">
    <property type="component" value="Unassembled WGS sequence"/>
</dbReference>
<comment type="caution">
    <text evidence="5">The sequence shown here is derived from an EMBL/GenBank/DDBJ whole genome shotgun (WGS) entry which is preliminary data.</text>
</comment>
<dbReference type="Pfam" id="PF00392">
    <property type="entry name" value="GntR"/>
    <property type="match status" value="1"/>
</dbReference>
<evidence type="ECO:0000256" key="1">
    <source>
        <dbReference type="ARBA" id="ARBA00023015"/>
    </source>
</evidence>
<dbReference type="InterPro" id="IPR000524">
    <property type="entry name" value="Tscrpt_reg_HTH_GntR"/>
</dbReference>
<evidence type="ECO:0000313" key="6">
    <source>
        <dbReference type="Proteomes" id="UP000635828"/>
    </source>
</evidence>